<dbReference type="AlphaFoldDB" id="I3ZJL4"/>
<keyword evidence="2 4" id="KW-0479">Metal-binding</keyword>
<dbReference type="PIRSF" id="PIRSF004846">
    <property type="entry name" value="ModA"/>
    <property type="match status" value="1"/>
</dbReference>
<feature type="binding site" evidence="4">
    <location>
        <position position="195"/>
    </location>
    <ligand>
        <name>molybdate</name>
        <dbReference type="ChEBI" id="CHEBI:36264"/>
    </ligand>
</feature>
<dbReference type="GO" id="GO:0030973">
    <property type="term" value="F:molybdate ion binding"/>
    <property type="evidence" value="ECO:0007669"/>
    <property type="project" value="InterPro"/>
</dbReference>
<dbReference type="PANTHER" id="PTHR30632">
    <property type="entry name" value="MOLYBDATE-BINDING PERIPLASMIC PROTEIN"/>
    <property type="match status" value="1"/>
</dbReference>
<evidence type="ECO:0000256" key="4">
    <source>
        <dbReference type="PIRSR" id="PIRSR004846-1"/>
    </source>
</evidence>
<feature type="binding site" evidence="4">
    <location>
        <position position="86"/>
    </location>
    <ligand>
        <name>molybdate</name>
        <dbReference type="ChEBI" id="CHEBI:36264"/>
    </ligand>
</feature>
<keyword evidence="7" id="KW-1185">Reference proteome</keyword>
<keyword evidence="4" id="KW-0500">Molybdenum</keyword>
<protein>
    <submittedName>
        <fullName evidence="6">Molybdenum ABC transporter, periplasmic molybdate-binding protein</fullName>
    </submittedName>
</protein>
<evidence type="ECO:0000256" key="3">
    <source>
        <dbReference type="ARBA" id="ARBA00022729"/>
    </source>
</evidence>
<dbReference type="InterPro" id="IPR005950">
    <property type="entry name" value="ModA"/>
</dbReference>
<evidence type="ECO:0000256" key="5">
    <source>
        <dbReference type="SAM" id="SignalP"/>
    </source>
</evidence>
<reference evidence="6 7" key="1">
    <citation type="submission" date="2012-06" db="EMBL/GenBank/DDBJ databases">
        <title>Complete genome of Terriglobus roseus DSM 18391.</title>
        <authorList>
            <consortium name="US DOE Joint Genome Institute (JGI-PGF)"/>
            <person name="Lucas S."/>
            <person name="Copeland A."/>
            <person name="Lapidus A."/>
            <person name="Glavina del Rio T."/>
            <person name="Dalin E."/>
            <person name="Tice H."/>
            <person name="Bruce D."/>
            <person name="Goodwin L."/>
            <person name="Pitluck S."/>
            <person name="Peters L."/>
            <person name="Mikhailova N."/>
            <person name="Munk A.C.C."/>
            <person name="Kyrpides N."/>
            <person name="Mavromatis K."/>
            <person name="Ivanova N."/>
            <person name="Brettin T."/>
            <person name="Detter J.C."/>
            <person name="Han C."/>
            <person name="Larimer F."/>
            <person name="Land M."/>
            <person name="Hauser L."/>
            <person name="Markowitz V."/>
            <person name="Cheng J.-F."/>
            <person name="Hugenholtz P."/>
            <person name="Woyke T."/>
            <person name="Wu D."/>
            <person name="Brambilla E."/>
            <person name="Klenk H.-P."/>
            <person name="Eisen J.A."/>
        </authorList>
    </citation>
    <scope>NUCLEOTIDE SEQUENCE [LARGE SCALE GENOMIC DNA]</scope>
    <source>
        <strain evidence="7">DSM 18391 / NRRL B-41598 / KBS 63</strain>
    </source>
</reference>
<dbReference type="NCBIfam" id="TIGR01256">
    <property type="entry name" value="modA"/>
    <property type="match status" value="1"/>
</dbReference>
<sequence>MTLGYRTVHNTVARTAQNAVNRTSRRSFSAMLAAVLLTAATPFALHAQEKVVTVAAAADMEPVLQVFGPIFEKKTGIKLKVSFASSATLSQQIQNGSPADIFLSADFYFAEQLVASSLTETKSPIPYAKGVLVLWTSNGSRFKPLTIDNLSRKDLKSVAIANPDRAPYGRSAVIVLKRMKLWDNVAPHIVQAESVSQAGQFALSGNAELALMSQTVAMSPAYRNKGNFVLFPFSQYPEIIQSAVILKKGENREGAHALLNFILSPQVQQSLPKLGLQSVK</sequence>
<dbReference type="GO" id="GO:0046872">
    <property type="term" value="F:metal ion binding"/>
    <property type="evidence" value="ECO:0007669"/>
    <property type="project" value="UniProtKB-KW"/>
</dbReference>
<name>I3ZJL4_TERRK</name>
<feature type="chain" id="PRO_5003684752" evidence="5">
    <location>
        <begin position="48"/>
        <end position="280"/>
    </location>
</feature>
<dbReference type="EMBL" id="CP003379">
    <property type="protein sequence ID" value="AFL89432.1"/>
    <property type="molecule type" value="Genomic_DNA"/>
</dbReference>
<evidence type="ECO:0000256" key="1">
    <source>
        <dbReference type="ARBA" id="ARBA00009175"/>
    </source>
</evidence>
<dbReference type="HOGENOM" id="CLU_065520_1_0_0"/>
<dbReference type="Pfam" id="PF13531">
    <property type="entry name" value="SBP_bac_11"/>
    <property type="match status" value="1"/>
</dbReference>
<dbReference type="GO" id="GO:0015689">
    <property type="term" value="P:molybdate ion transport"/>
    <property type="evidence" value="ECO:0007669"/>
    <property type="project" value="InterPro"/>
</dbReference>
<dbReference type="InterPro" id="IPR050682">
    <property type="entry name" value="ModA/WtpA"/>
</dbReference>
<comment type="similarity">
    <text evidence="1">Belongs to the bacterial solute-binding protein ModA family.</text>
</comment>
<evidence type="ECO:0000313" key="6">
    <source>
        <dbReference type="EMBL" id="AFL89432.1"/>
    </source>
</evidence>
<gene>
    <name evidence="6" type="ordered locus">Terro_3213</name>
</gene>
<dbReference type="Gene3D" id="3.40.190.10">
    <property type="entry name" value="Periplasmic binding protein-like II"/>
    <property type="match status" value="2"/>
</dbReference>
<dbReference type="InterPro" id="IPR044084">
    <property type="entry name" value="AvModA-like_subst-bd"/>
</dbReference>
<dbReference type="SUPFAM" id="SSF53850">
    <property type="entry name" value="Periplasmic binding protein-like II"/>
    <property type="match status" value="1"/>
</dbReference>
<dbReference type="KEGG" id="trs:Terro_3213"/>
<evidence type="ECO:0000313" key="7">
    <source>
        <dbReference type="Proteomes" id="UP000006056"/>
    </source>
</evidence>
<dbReference type="Proteomes" id="UP000006056">
    <property type="component" value="Chromosome"/>
</dbReference>
<dbReference type="CDD" id="cd13539">
    <property type="entry name" value="PBP2_AvModA"/>
    <property type="match status" value="1"/>
</dbReference>
<evidence type="ECO:0000256" key="2">
    <source>
        <dbReference type="ARBA" id="ARBA00022723"/>
    </source>
</evidence>
<dbReference type="eggNOG" id="COG0725">
    <property type="taxonomic scope" value="Bacteria"/>
</dbReference>
<dbReference type="STRING" id="926566.Terro_3213"/>
<organism evidence="6 7">
    <name type="scientific">Terriglobus roseus (strain DSM 18391 / NRRL B-41598 / KBS 63)</name>
    <dbReference type="NCBI Taxonomy" id="926566"/>
    <lineage>
        <taxon>Bacteria</taxon>
        <taxon>Pseudomonadati</taxon>
        <taxon>Acidobacteriota</taxon>
        <taxon>Terriglobia</taxon>
        <taxon>Terriglobales</taxon>
        <taxon>Acidobacteriaceae</taxon>
        <taxon>Terriglobus</taxon>
    </lineage>
</organism>
<proteinExistence type="inferred from homology"/>
<dbReference type="PANTHER" id="PTHR30632:SF14">
    <property type="entry name" value="TUNGSTATE_MOLYBDATE_CHROMATE-BINDING PROTEIN MODA"/>
    <property type="match status" value="1"/>
</dbReference>
<accession>I3ZJL4</accession>
<feature type="signal peptide" evidence="5">
    <location>
        <begin position="1"/>
        <end position="47"/>
    </location>
</feature>
<keyword evidence="3 5" id="KW-0732">Signal</keyword>